<accession>A0A1S9SZ39</accession>
<dbReference type="Gene3D" id="1.10.150.130">
    <property type="match status" value="1"/>
</dbReference>
<comment type="caution">
    <text evidence="4">The sequence shown here is derived from an EMBL/GenBank/DDBJ whole genome shotgun (WGS) entry which is preliminary data.</text>
</comment>
<evidence type="ECO:0000256" key="1">
    <source>
        <dbReference type="ARBA" id="ARBA00023125"/>
    </source>
</evidence>
<dbReference type="Pfam" id="PF02899">
    <property type="entry name" value="Phage_int_SAM_1"/>
    <property type="match status" value="1"/>
</dbReference>
<dbReference type="InterPro" id="IPR004107">
    <property type="entry name" value="Integrase_SAM-like_N"/>
</dbReference>
<dbReference type="PROSITE" id="PS51900">
    <property type="entry name" value="CB"/>
    <property type="match status" value="1"/>
</dbReference>
<organism evidence="4 5">
    <name type="scientific">Bacillus mycoides</name>
    <dbReference type="NCBI Taxonomy" id="1405"/>
    <lineage>
        <taxon>Bacteria</taxon>
        <taxon>Bacillati</taxon>
        <taxon>Bacillota</taxon>
        <taxon>Bacilli</taxon>
        <taxon>Bacillales</taxon>
        <taxon>Bacillaceae</taxon>
        <taxon>Bacillus</taxon>
        <taxon>Bacillus cereus group</taxon>
    </lineage>
</organism>
<dbReference type="InterPro" id="IPR044068">
    <property type="entry name" value="CB"/>
</dbReference>
<sequence>MPTKEFQDTIQHFSSFLLDKGRKPSTIKRYVYDIEDFGQWLQKSKKLPLRNIWTTLSTEGYEEYFNDLKKQRNYSDKTIHRVYIVLSRLYQYLGLPNPLEDMNLMIQPNRALRDEDFISKEEEKRLKYILTSLEGVTEKQRSARPVLMDRNIVIVHLLINVCHLCTVMHYNCKYV</sequence>
<dbReference type="EMBL" id="MUAI01000067">
    <property type="protein sequence ID" value="OOR02998.1"/>
    <property type="molecule type" value="Genomic_DNA"/>
</dbReference>
<evidence type="ECO:0000313" key="4">
    <source>
        <dbReference type="EMBL" id="OOR02998.1"/>
    </source>
</evidence>
<dbReference type="InterPro" id="IPR010998">
    <property type="entry name" value="Integrase_recombinase_N"/>
</dbReference>
<dbReference type="Proteomes" id="UP000190696">
    <property type="component" value="Unassembled WGS sequence"/>
</dbReference>
<evidence type="ECO:0000256" key="2">
    <source>
        <dbReference type="PROSITE-ProRule" id="PRU01248"/>
    </source>
</evidence>
<dbReference type="AlphaFoldDB" id="A0A1S9SZ39"/>
<protein>
    <submittedName>
        <fullName evidence="4">Integrase</fullName>
    </submittedName>
</protein>
<gene>
    <name evidence="4" type="ORF">BW900_29340</name>
</gene>
<name>A0A1S9SZ39_BACMY</name>
<evidence type="ECO:0000313" key="5">
    <source>
        <dbReference type="Proteomes" id="UP000190696"/>
    </source>
</evidence>
<feature type="domain" description="Core-binding (CB)" evidence="3">
    <location>
        <begin position="4"/>
        <end position="94"/>
    </location>
</feature>
<reference evidence="4 5" key="1">
    <citation type="submission" date="2017-01" db="EMBL/GenBank/DDBJ databases">
        <title>Bacillus cereus isolates.</title>
        <authorList>
            <person name="Beno S.M."/>
        </authorList>
    </citation>
    <scope>NUCLEOTIDE SEQUENCE [LARGE SCALE GENOMIC DNA]</scope>
    <source>
        <strain evidence="4 5">FSL W7-1108</strain>
    </source>
</reference>
<dbReference type="GO" id="GO:0015074">
    <property type="term" value="P:DNA integration"/>
    <property type="evidence" value="ECO:0007669"/>
    <property type="project" value="InterPro"/>
</dbReference>
<dbReference type="SUPFAM" id="SSF47823">
    <property type="entry name" value="lambda integrase-like, N-terminal domain"/>
    <property type="match status" value="1"/>
</dbReference>
<keyword evidence="1 2" id="KW-0238">DNA-binding</keyword>
<proteinExistence type="predicted"/>
<dbReference type="GO" id="GO:0003677">
    <property type="term" value="F:DNA binding"/>
    <property type="evidence" value="ECO:0007669"/>
    <property type="project" value="UniProtKB-UniRule"/>
</dbReference>
<evidence type="ECO:0000259" key="3">
    <source>
        <dbReference type="PROSITE" id="PS51900"/>
    </source>
</evidence>